<keyword evidence="7" id="KW-0378">Hydrolase</keyword>
<keyword evidence="13" id="KW-1185">Reference proteome</keyword>
<evidence type="ECO:0000256" key="7">
    <source>
        <dbReference type="ARBA" id="ARBA00022801"/>
    </source>
</evidence>
<feature type="domain" description="Reverse transcriptase RNase H-like" evidence="10">
    <location>
        <begin position="393"/>
        <end position="454"/>
    </location>
</feature>
<dbReference type="Proteomes" id="UP001558613">
    <property type="component" value="Unassembled WGS sequence"/>
</dbReference>
<organism evidence="12 13">
    <name type="scientific">Cirrhinus molitorella</name>
    <name type="common">mud carp</name>
    <dbReference type="NCBI Taxonomy" id="172907"/>
    <lineage>
        <taxon>Eukaryota</taxon>
        <taxon>Metazoa</taxon>
        <taxon>Chordata</taxon>
        <taxon>Craniata</taxon>
        <taxon>Vertebrata</taxon>
        <taxon>Euteleostomi</taxon>
        <taxon>Actinopterygii</taxon>
        <taxon>Neopterygii</taxon>
        <taxon>Teleostei</taxon>
        <taxon>Ostariophysi</taxon>
        <taxon>Cypriniformes</taxon>
        <taxon>Cyprinidae</taxon>
        <taxon>Labeoninae</taxon>
        <taxon>Labeonini</taxon>
        <taxon>Cirrhinus</taxon>
    </lineage>
</organism>
<proteinExistence type="inferred from homology"/>
<dbReference type="Gene3D" id="3.10.10.10">
    <property type="entry name" value="HIV Type 1 Reverse Transcriptase, subunit A, domain 1"/>
    <property type="match status" value="1"/>
</dbReference>
<dbReference type="EC" id="3.1.26.4" evidence="2"/>
<feature type="domain" description="Integrase p58-like C-terminal" evidence="11">
    <location>
        <begin position="58"/>
        <end position="92"/>
    </location>
</feature>
<reference evidence="12 13" key="1">
    <citation type="submission" date="2023-09" db="EMBL/GenBank/DDBJ databases">
        <authorList>
            <person name="Wang M."/>
        </authorList>
    </citation>
    <scope>NUCLEOTIDE SEQUENCE [LARGE SCALE GENOMIC DNA]</scope>
    <source>
        <strain evidence="12">GT-2023</strain>
        <tissue evidence="12">Liver</tissue>
    </source>
</reference>
<evidence type="ECO:0000256" key="6">
    <source>
        <dbReference type="ARBA" id="ARBA00022759"/>
    </source>
</evidence>
<dbReference type="Pfam" id="PF22938">
    <property type="entry name" value="Integrase_p58_C"/>
    <property type="match status" value="1"/>
</dbReference>
<dbReference type="EMBL" id="JAYMGO010000013">
    <property type="protein sequence ID" value="KAL1263246.1"/>
    <property type="molecule type" value="Genomic_DNA"/>
</dbReference>
<dbReference type="Pfam" id="PF17917">
    <property type="entry name" value="RT_RNaseH"/>
    <property type="match status" value="1"/>
</dbReference>
<keyword evidence="5" id="KW-0540">Nuclease</keyword>
<dbReference type="CDD" id="cd01647">
    <property type="entry name" value="RT_LTR"/>
    <property type="match status" value="1"/>
</dbReference>
<dbReference type="PANTHER" id="PTHR37984">
    <property type="entry name" value="PROTEIN CBG26694"/>
    <property type="match status" value="1"/>
</dbReference>
<feature type="domain" description="Reverse transcriptase" evidence="9">
    <location>
        <begin position="271"/>
        <end position="328"/>
    </location>
</feature>
<sequence>MREINRVIPLVREHMAKAQQAQQRHYNRAAQPREFHLGDRVMVLVPNVACKFLATWQGPYTVLEKIGPVTYRLQQPGKRRAEQLYHINLLKKWVGTRDQLAALATSEPVVVDVNPHLSAAQKTELRHLVCQFSDVFSSVPGQTTILQHDIWTAPGVIVRQRVIKAIEDEVQEIMKLGVIEPSRSPWSSPIIMVLKLDGTLHFCNDFRWLNEVSDFDGYPMPRVDELLDRLGRARYITTLDLTKGYWQVPLTEVAKPKTAFSTPSGNWLPHQAYAAAYIDDVIIHSEAWEYHLDHLRRVLSELRRAGLTTSPHKCHLAFSEAKYLGFQVGQGLIRLQVKKVEAILTAPTPQTKTQVRAFLGLAGYYRCFIPNFSSLDSPLTDLTRKGQPEKTGLSQIQEGEEYPILYISRKLSPAERNYTAVAKEALVVKWAVLELRNYLLGRKFTLQRDLNHQRQALIPHLSRRGTNVNRAFSLEILTMSAFRALDH</sequence>
<dbReference type="InterPro" id="IPR043502">
    <property type="entry name" value="DNA/RNA_pol_sf"/>
</dbReference>
<dbReference type="Pfam" id="PF00078">
    <property type="entry name" value="RVT_1"/>
    <property type="match status" value="2"/>
</dbReference>
<evidence type="ECO:0000256" key="5">
    <source>
        <dbReference type="ARBA" id="ARBA00022722"/>
    </source>
</evidence>
<dbReference type="Gene3D" id="3.30.70.270">
    <property type="match status" value="3"/>
</dbReference>
<keyword evidence="8" id="KW-0695">RNA-directed DNA polymerase</keyword>
<dbReference type="InterPro" id="IPR050951">
    <property type="entry name" value="Retrovirus_Pol_polyprotein"/>
</dbReference>
<dbReference type="InterPro" id="IPR000477">
    <property type="entry name" value="RT_dom"/>
</dbReference>
<evidence type="ECO:0000313" key="12">
    <source>
        <dbReference type="EMBL" id="KAL1263246.1"/>
    </source>
</evidence>
<evidence type="ECO:0000259" key="9">
    <source>
        <dbReference type="Pfam" id="PF00078"/>
    </source>
</evidence>
<dbReference type="SUPFAM" id="SSF56672">
    <property type="entry name" value="DNA/RNA polymerases"/>
    <property type="match status" value="1"/>
</dbReference>
<evidence type="ECO:0000256" key="2">
    <source>
        <dbReference type="ARBA" id="ARBA00012180"/>
    </source>
</evidence>
<evidence type="ECO:0000259" key="10">
    <source>
        <dbReference type="Pfam" id="PF17917"/>
    </source>
</evidence>
<comment type="similarity">
    <text evidence="1">Belongs to the beta type-B retroviral polymerase family. HERV class-II K(HML-2) pol subfamily.</text>
</comment>
<accession>A0ABR3MG02</accession>
<dbReference type="InterPro" id="IPR054465">
    <property type="entry name" value="Integrase_p58-like_C"/>
</dbReference>
<dbReference type="PANTHER" id="PTHR37984:SF5">
    <property type="entry name" value="PROTEIN NYNRIN-LIKE"/>
    <property type="match status" value="1"/>
</dbReference>
<dbReference type="InterPro" id="IPR041373">
    <property type="entry name" value="RT_RNaseH"/>
</dbReference>
<evidence type="ECO:0000256" key="8">
    <source>
        <dbReference type="ARBA" id="ARBA00022918"/>
    </source>
</evidence>
<dbReference type="InterPro" id="IPR043128">
    <property type="entry name" value="Rev_trsase/Diguanyl_cyclase"/>
</dbReference>
<comment type="caution">
    <text evidence="12">The sequence shown here is derived from an EMBL/GenBank/DDBJ whole genome shotgun (WGS) entry which is preliminary data.</text>
</comment>
<keyword evidence="3" id="KW-0808">Transferase</keyword>
<evidence type="ECO:0000256" key="1">
    <source>
        <dbReference type="ARBA" id="ARBA00010879"/>
    </source>
</evidence>
<gene>
    <name evidence="12" type="ORF">QQF64_005985</name>
</gene>
<keyword evidence="4" id="KW-0548">Nucleotidyltransferase</keyword>
<evidence type="ECO:0000313" key="13">
    <source>
        <dbReference type="Proteomes" id="UP001558613"/>
    </source>
</evidence>
<name>A0ABR3MG02_9TELE</name>
<evidence type="ECO:0000259" key="11">
    <source>
        <dbReference type="Pfam" id="PF22938"/>
    </source>
</evidence>
<feature type="domain" description="Reverse transcriptase" evidence="9">
    <location>
        <begin position="205"/>
        <end position="267"/>
    </location>
</feature>
<evidence type="ECO:0000256" key="4">
    <source>
        <dbReference type="ARBA" id="ARBA00022695"/>
    </source>
</evidence>
<evidence type="ECO:0000256" key="3">
    <source>
        <dbReference type="ARBA" id="ARBA00022679"/>
    </source>
</evidence>
<keyword evidence="6" id="KW-0255">Endonuclease</keyword>
<protein>
    <recommendedName>
        <fullName evidence="2">ribonuclease H</fullName>
        <ecNumber evidence="2">3.1.26.4</ecNumber>
    </recommendedName>
</protein>